<dbReference type="Gene3D" id="3.40.630.30">
    <property type="match status" value="1"/>
</dbReference>
<keyword evidence="2" id="KW-0808">Transferase</keyword>
<dbReference type="SUPFAM" id="SSF55729">
    <property type="entry name" value="Acyl-CoA N-acyltransferases (Nat)"/>
    <property type="match status" value="1"/>
</dbReference>
<comment type="caution">
    <text evidence="2">The sequence shown here is derived from an EMBL/GenBank/DDBJ whole genome shotgun (WGS) entry which is preliminary data.</text>
</comment>
<dbReference type="OrthoDB" id="9797417at2"/>
<dbReference type="CDD" id="cd04301">
    <property type="entry name" value="NAT_SF"/>
    <property type="match status" value="1"/>
</dbReference>
<protein>
    <submittedName>
        <fullName evidence="2">GNAT family N-acetyltransferase</fullName>
    </submittedName>
</protein>
<feature type="domain" description="N-acetyltransferase" evidence="1">
    <location>
        <begin position="1"/>
        <end position="141"/>
    </location>
</feature>
<evidence type="ECO:0000259" key="1">
    <source>
        <dbReference type="PROSITE" id="PS51186"/>
    </source>
</evidence>
<gene>
    <name evidence="2" type="ORF">FHP25_32185</name>
</gene>
<evidence type="ECO:0000313" key="2">
    <source>
        <dbReference type="EMBL" id="TXL71014.1"/>
    </source>
</evidence>
<dbReference type="Pfam" id="PF13508">
    <property type="entry name" value="Acetyltransf_7"/>
    <property type="match status" value="1"/>
</dbReference>
<dbReference type="EMBL" id="VDUZ01000050">
    <property type="protein sequence ID" value="TXL71014.1"/>
    <property type="molecule type" value="Genomic_DNA"/>
</dbReference>
<reference evidence="2 3" key="1">
    <citation type="submission" date="2019-06" db="EMBL/GenBank/DDBJ databases">
        <title>New taxonomy in bacterial strain CC-CFT640, isolated from vineyard.</title>
        <authorList>
            <person name="Lin S.-Y."/>
            <person name="Tsai C.-F."/>
            <person name="Young C.-C."/>
        </authorList>
    </citation>
    <scope>NUCLEOTIDE SEQUENCE [LARGE SCALE GENOMIC DNA]</scope>
    <source>
        <strain evidence="2 3">CC-CFT640</strain>
    </source>
</reference>
<sequence>MPDDADAMADLFLAARRTAMPWLAVVHTDDETRGWIAHVLLRQRRVRIAQADGLVAGFAVVHDGWLDHLYVAPAHQGAGAGSRLLEDAKRLSGGALQLYVFQRNQRARAFYLNRGFVEATFSDGASNEEREPDLVMRWVARSCTS</sequence>
<dbReference type="InterPro" id="IPR016181">
    <property type="entry name" value="Acyl_CoA_acyltransferase"/>
</dbReference>
<keyword evidence="3" id="KW-1185">Reference proteome</keyword>
<dbReference type="PROSITE" id="PS51186">
    <property type="entry name" value="GNAT"/>
    <property type="match status" value="1"/>
</dbReference>
<dbReference type="GO" id="GO:0016747">
    <property type="term" value="F:acyltransferase activity, transferring groups other than amino-acyl groups"/>
    <property type="evidence" value="ECO:0007669"/>
    <property type="project" value="InterPro"/>
</dbReference>
<organism evidence="2 3">
    <name type="scientific">Vineibacter terrae</name>
    <dbReference type="NCBI Taxonomy" id="2586908"/>
    <lineage>
        <taxon>Bacteria</taxon>
        <taxon>Pseudomonadati</taxon>
        <taxon>Pseudomonadota</taxon>
        <taxon>Alphaproteobacteria</taxon>
        <taxon>Hyphomicrobiales</taxon>
        <taxon>Vineibacter</taxon>
    </lineage>
</organism>
<name>A0A5C8PBR0_9HYPH</name>
<dbReference type="InterPro" id="IPR000182">
    <property type="entry name" value="GNAT_dom"/>
</dbReference>
<evidence type="ECO:0000313" key="3">
    <source>
        <dbReference type="Proteomes" id="UP000321638"/>
    </source>
</evidence>
<dbReference type="AlphaFoldDB" id="A0A5C8PBR0"/>
<accession>A0A5C8PBR0</accession>
<dbReference type="Proteomes" id="UP000321638">
    <property type="component" value="Unassembled WGS sequence"/>
</dbReference>
<proteinExistence type="predicted"/>